<keyword evidence="1" id="KW-1133">Transmembrane helix</keyword>
<evidence type="ECO:0000313" key="2">
    <source>
        <dbReference type="EMBL" id="MEU6807119.1"/>
    </source>
</evidence>
<evidence type="ECO:0000256" key="1">
    <source>
        <dbReference type="SAM" id="Phobius"/>
    </source>
</evidence>
<feature type="transmembrane region" description="Helical" evidence="1">
    <location>
        <begin position="65"/>
        <end position="87"/>
    </location>
</feature>
<feature type="transmembrane region" description="Helical" evidence="1">
    <location>
        <begin position="107"/>
        <end position="127"/>
    </location>
</feature>
<dbReference type="EMBL" id="JBEYXT010000455">
    <property type="protein sequence ID" value="MEU6807119.1"/>
    <property type="molecule type" value="Genomic_DNA"/>
</dbReference>
<keyword evidence="1" id="KW-0472">Membrane</keyword>
<comment type="caution">
    <text evidence="2">The sequence shown here is derived from an EMBL/GenBank/DDBJ whole genome shotgun (WGS) entry which is preliminary data.</text>
</comment>
<keyword evidence="3" id="KW-1185">Reference proteome</keyword>
<evidence type="ECO:0008006" key="4">
    <source>
        <dbReference type="Google" id="ProtNLM"/>
    </source>
</evidence>
<organism evidence="2 3">
    <name type="scientific">Streptomyces neyagawaensis</name>
    <dbReference type="NCBI Taxonomy" id="42238"/>
    <lineage>
        <taxon>Bacteria</taxon>
        <taxon>Bacillati</taxon>
        <taxon>Actinomycetota</taxon>
        <taxon>Actinomycetes</taxon>
        <taxon>Kitasatosporales</taxon>
        <taxon>Streptomycetaceae</taxon>
        <taxon>Streptomyces</taxon>
    </lineage>
</organism>
<reference evidence="2 3" key="1">
    <citation type="submission" date="2024-06" db="EMBL/GenBank/DDBJ databases">
        <title>The Natural Products Discovery Center: Release of the First 8490 Sequenced Strains for Exploring Actinobacteria Biosynthetic Diversity.</title>
        <authorList>
            <person name="Kalkreuter E."/>
            <person name="Kautsar S.A."/>
            <person name="Yang D."/>
            <person name="Bader C.D."/>
            <person name="Teijaro C.N."/>
            <person name="Fluegel L."/>
            <person name="Davis C.M."/>
            <person name="Simpson J.R."/>
            <person name="Lauterbach L."/>
            <person name="Steele A.D."/>
            <person name="Gui C."/>
            <person name="Meng S."/>
            <person name="Li G."/>
            <person name="Viehrig K."/>
            <person name="Ye F."/>
            <person name="Su P."/>
            <person name="Kiefer A.F."/>
            <person name="Nichols A."/>
            <person name="Cepeda A.J."/>
            <person name="Yan W."/>
            <person name="Fan B."/>
            <person name="Jiang Y."/>
            <person name="Adhikari A."/>
            <person name="Zheng C.-J."/>
            <person name="Schuster L."/>
            <person name="Cowan T.M."/>
            <person name="Smanski M.J."/>
            <person name="Chevrette M.G."/>
            <person name="De Carvalho L.P.S."/>
            <person name="Shen B."/>
        </authorList>
    </citation>
    <scope>NUCLEOTIDE SEQUENCE [LARGE SCALE GENOMIC DNA]</scope>
    <source>
        <strain evidence="2 3">NPDC046851</strain>
    </source>
</reference>
<accession>A0ABV3BCD7</accession>
<gene>
    <name evidence="2" type="ORF">ABZ931_40105</name>
</gene>
<proteinExistence type="predicted"/>
<keyword evidence="1" id="KW-0812">Transmembrane</keyword>
<protein>
    <recommendedName>
        <fullName evidence="4">Integral membrane protein</fullName>
    </recommendedName>
</protein>
<name>A0ABV3BCD7_9ACTN</name>
<sequence>MPGFVSGVVLAAVCAVSSGIVKILARPGTDVLPEDWALGVELLVSTAALQLTVRFATKDFHEERVWILLIVILVSILYACAMKVYGYRTLSPGKHELKKGAAWTSTLFGMFALPTCWVINANLSSILS</sequence>
<dbReference type="RefSeq" id="WP_359703239.1">
    <property type="nucleotide sequence ID" value="NZ_JBEYXT010000455.1"/>
</dbReference>
<evidence type="ECO:0000313" key="3">
    <source>
        <dbReference type="Proteomes" id="UP001551189"/>
    </source>
</evidence>
<dbReference type="Proteomes" id="UP001551189">
    <property type="component" value="Unassembled WGS sequence"/>
</dbReference>